<dbReference type="InterPro" id="IPR011051">
    <property type="entry name" value="RmlC_Cupin_sf"/>
</dbReference>
<dbReference type="Pfam" id="PF07883">
    <property type="entry name" value="Cupin_2"/>
    <property type="match status" value="1"/>
</dbReference>
<dbReference type="PANTHER" id="PTHR37694">
    <property type="entry name" value="SLR8022 PROTEIN"/>
    <property type="match status" value="1"/>
</dbReference>
<dbReference type="InterPro" id="IPR013096">
    <property type="entry name" value="Cupin_2"/>
</dbReference>
<comment type="caution">
    <text evidence="2">The sequence shown here is derived from an EMBL/GenBank/DDBJ whole genome shotgun (WGS) entry which is preliminary data.</text>
</comment>
<proteinExistence type="predicted"/>
<name>A0A0S7Y6U0_UNCSA</name>
<sequence length="115" mass="13097">MRIKNYKDTEAEKVSDTGAKGVTIRWLISEKDGAPNFAMRLFEIEPGGNTPYHKHKWEHEVFILKGEGNLITETETSPLKQGDAVFVPGEENHQFKNTSRENLVFLCLVPIEKQP</sequence>
<dbReference type="SUPFAM" id="SSF51182">
    <property type="entry name" value="RmlC-like cupins"/>
    <property type="match status" value="1"/>
</dbReference>
<evidence type="ECO:0000313" key="2">
    <source>
        <dbReference type="EMBL" id="KPJ70298.1"/>
    </source>
</evidence>
<dbReference type="EMBL" id="LIZX01000002">
    <property type="protein sequence ID" value="KPJ70298.1"/>
    <property type="molecule type" value="Genomic_DNA"/>
</dbReference>
<gene>
    <name evidence="2" type="ORF">AMJ44_00085</name>
</gene>
<protein>
    <submittedName>
        <fullName evidence="2">Cupin</fullName>
    </submittedName>
</protein>
<feature type="domain" description="Cupin type-2" evidence="1">
    <location>
        <begin position="41"/>
        <end position="108"/>
    </location>
</feature>
<dbReference type="CDD" id="cd02222">
    <property type="entry name" value="cupin_TM1459-like"/>
    <property type="match status" value="1"/>
</dbReference>
<evidence type="ECO:0000259" key="1">
    <source>
        <dbReference type="Pfam" id="PF07883"/>
    </source>
</evidence>
<accession>A0A0S7Y6U0</accession>
<dbReference type="Proteomes" id="UP000051861">
    <property type="component" value="Unassembled WGS sequence"/>
</dbReference>
<dbReference type="AlphaFoldDB" id="A0A0S7Y6U0"/>
<organism evidence="2 3">
    <name type="scientific">candidate division WOR-1 bacterium DG_54_3</name>
    <dbReference type="NCBI Taxonomy" id="1703775"/>
    <lineage>
        <taxon>Bacteria</taxon>
        <taxon>Bacillati</taxon>
        <taxon>Saganbacteria</taxon>
    </lineage>
</organism>
<dbReference type="PANTHER" id="PTHR37694:SF1">
    <property type="entry name" value="SLR8022 PROTEIN"/>
    <property type="match status" value="1"/>
</dbReference>
<evidence type="ECO:0000313" key="3">
    <source>
        <dbReference type="Proteomes" id="UP000051861"/>
    </source>
</evidence>
<dbReference type="InterPro" id="IPR014710">
    <property type="entry name" value="RmlC-like_jellyroll"/>
</dbReference>
<dbReference type="Gene3D" id="2.60.120.10">
    <property type="entry name" value="Jelly Rolls"/>
    <property type="match status" value="1"/>
</dbReference>
<reference evidence="2 3" key="1">
    <citation type="journal article" date="2015" name="Microbiome">
        <title>Genomic resolution of linkages in carbon, nitrogen, and sulfur cycling among widespread estuary sediment bacteria.</title>
        <authorList>
            <person name="Baker B.J."/>
            <person name="Lazar C.S."/>
            <person name="Teske A.P."/>
            <person name="Dick G.J."/>
        </authorList>
    </citation>
    <scope>NUCLEOTIDE SEQUENCE [LARGE SCALE GENOMIC DNA]</scope>
    <source>
        <strain evidence="2">DG_54_3</strain>
    </source>
</reference>